<dbReference type="InterPro" id="IPR014721">
    <property type="entry name" value="Ribsml_uS5_D2-typ_fold_subgr"/>
</dbReference>
<keyword evidence="14" id="KW-0756">Sterol biosynthesis</keyword>
<keyword evidence="14" id="KW-1207">Sterol metabolism</keyword>
<keyword evidence="14" id="KW-0752">Steroid biosynthesis</keyword>
<protein>
    <recommendedName>
        <fullName evidence="3 14">Mevalonate kinase</fullName>
        <shortName evidence="14">MK</shortName>
        <ecNumber evidence="3 14">2.7.1.36</ecNumber>
    </recommendedName>
</protein>
<evidence type="ECO:0000256" key="4">
    <source>
        <dbReference type="ARBA" id="ARBA00022490"/>
    </source>
</evidence>
<keyword evidence="4 14" id="KW-0963">Cytoplasm</keyword>
<dbReference type="Proteomes" id="UP000245591">
    <property type="component" value="Unassembled WGS sequence"/>
</dbReference>
<dbReference type="SUPFAM" id="SSF55060">
    <property type="entry name" value="GHMP Kinase, C-terminal domain"/>
    <property type="match status" value="1"/>
</dbReference>
<evidence type="ECO:0000256" key="10">
    <source>
        <dbReference type="ARBA" id="ARBA00022842"/>
    </source>
</evidence>
<evidence type="ECO:0000313" key="17">
    <source>
        <dbReference type="EMBL" id="PVZ97443.1"/>
    </source>
</evidence>
<evidence type="ECO:0000256" key="8">
    <source>
        <dbReference type="ARBA" id="ARBA00022777"/>
    </source>
</evidence>
<dbReference type="Gene3D" id="3.30.70.890">
    <property type="entry name" value="GHMP kinase, C-terminal domain"/>
    <property type="match status" value="1"/>
</dbReference>
<dbReference type="InterPro" id="IPR006203">
    <property type="entry name" value="GHMP_knse_ATP-bd_CS"/>
</dbReference>
<comment type="pathway">
    <text evidence="13 14">Isoprenoid biosynthesis; isopentenyl diphosphate biosynthesis via mevalonate pathway; isopentenyl diphosphate from (R)-mevalonate: step 1/3.</text>
</comment>
<dbReference type="EC" id="2.7.1.36" evidence="3 14"/>
<comment type="function">
    <text evidence="14">Mevalonate kinase; part of the second module of ergosterol biosynthesis pathway that includes the middle steps of the pathway. The second module is carried out in the vacuole and involves the formation of farnesyl diphosphate, which is also an important intermediate in the biosynthesis of ubiquinone, dolichol, heme and prenylated proteins.</text>
</comment>
<keyword evidence="18" id="KW-1185">Reference proteome</keyword>
<dbReference type="PROSITE" id="PS00627">
    <property type="entry name" value="GHMP_KINASES_ATP"/>
    <property type="match status" value="1"/>
</dbReference>
<proteinExistence type="inferred from homology"/>
<evidence type="ECO:0000259" key="15">
    <source>
        <dbReference type="Pfam" id="PF00288"/>
    </source>
</evidence>
<feature type="domain" description="GHMP kinase C-terminal" evidence="16">
    <location>
        <begin position="246"/>
        <end position="302"/>
    </location>
</feature>
<dbReference type="GO" id="GO:0016126">
    <property type="term" value="P:sterol biosynthetic process"/>
    <property type="evidence" value="ECO:0007669"/>
    <property type="project" value="UniProtKB-KW"/>
</dbReference>
<dbReference type="EMBL" id="MBFU01000825">
    <property type="protein sequence ID" value="PVZ97443.1"/>
    <property type="molecule type" value="Genomic_DNA"/>
</dbReference>
<dbReference type="PRINTS" id="PR00959">
    <property type="entry name" value="MEVGALKINASE"/>
</dbReference>
<keyword evidence="6 14" id="KW-0808">Transferase</keyword>
<comment type="subcellular location">
    <subcellularLocation>
        <location evidence="1 14">Cytoplasm</location>
    </subcellularLocation>
</comment>
<evidence type="ECO:0000256" key="3">
    <source>
        <dbReference type="ARBA" id="ARBA00012103"/>
    </source>
</evidence>
<keyword evidence="8 14" id="KW-0418">Kinase</keyword>
<dbReference type="GO" id="GO:0019287">
    <property type="term" value="P:isopentenyl diphosphate biosynthetic process, mevalonate pathway"/>
    <property type="evidence" value="ECO:0007669"/>
    <property type="project" value="UniProtKB-UniPathway"/>
</dbReference>
<sequence>MFNIGLVRVSTRKTKLEHPGEIETYAINLNEKNKIKLPKSAENSAAIYVALFLYSSLIPQEMRKSGMKISIRSSIPIGSGLGSSAAYSSAISSAFLYFGGHISKKMSQAEKLEIINNWAYKSEQVIHGAPSGVDNYTVVHGGFVRYMKNKSIENIPLKGLDMEFVIVDTNVPKNTKAMVMGVKERHDKDEPGVRNKIDQIHDISNSFFDLVSNTIDTNSYKSDSSLNEFDSKISSLIEHNQNALRFIGVSHESLEDVIEIAKKHGYSAKLTGGGGGGCALIHIPRNKKNNLDKVINDLESNGKVCYITKLGVEGLSLNFEPDSYQENFENWFNLAPLNELQEIASNVRSTL</sequence>
<dbReference type="NCBIfam" id="TIGR00549">
    <property type="entry name" value="mevalon_kin"/>
    <property type="match status" value="1"/>
</dbReference>
<dbReference type="Pfam" id="PF08544">
    <property type="entry name" value="GHMP_kinases_C"/>
    <property type="match status" value="1"/>
</dbReference>
<dbReference type="InterPro" id="IPR013750">
    <property type="entry name" value="GHMP_kinase_C_dom"/>
</dbReference>
<dbReference type="GO" id="GO:0005524">
    <property type="term" value="F:ATP binding"/>
    <property type="evidence" value="ECO:0007669"/>
    <property type="project" value="UniProtKB-KW"/>
</dbReference>
<reference evidence="17 18" key="1">
    <citation type="journal article" date="2018" name="MBio">
        <title>Comparative Genomics Reveals the Core Gene Toolbox for the Fungus-Insect Symbiosis.</title>
        <authorList>
            <person name="Wang Y."/>
            <person name="Stata M."/>
            <person name="Wang W."/>
            <person name="Stajich J.E."/>
            <person name="White M.M."/>
            <person name="Moncalvo J.M."/>
        </authorList>
    </citation>
    <scope>NUCLEOTIDE SEQUENCE [LARGE SCALE GENOMIC DNA]</scope>
    <source>
        <strain evidence="17 18">AUS-126-30</strain>
    </source>
</reference>
<evidence type="ECO:0000256" key="6">
    <source>
        <dbReference type="ARBA" id="ARBA00022679"/>
    </source>
</evidence>
<dbReference type="InterPro" id="IPR020568">
    <property type="entry name" value="Ribosomal_Su5_D2-typ_SF"/>
</dbReference>
<evidence type="ECO:0000256" key="9">
    <source>
        <dbReference type="ARBA" id="ARBA00022840"/>
    </source>
</evidence>
<comment type="caution">
    <text evidence="17">The sequence shown here is derived from an EMBL/GenBank/DDBJ whole genome shotgun (WGS) entry which is preliminary data.</text>
</comment>
<dbReference type="Gene3D" id="3.30.230.10">
    <property type="match status" value="1"/>
</dbReference>
<dbReference type="PANTHER" id="PTHR43290">
    <property type="entry name" value="MEVALONATE KINASE"/>
    <property type="match status" value="1"/>
</dbReference>
<evidence type="ECO:0000313" key="18">
    <source>
        <dbReference type="Proteomes" id="UP000245591"/>
    </source>
</evidence>
<keyword evidence="9 14" id="KW-0067">ATP-binding</keyword>
<evidence type="ECO:0000256" key="5">
    <source>
        <dbReference type="ARBA" id="ARBA00022516"/>
    </source>
</evidence>
<dbReference type="PANTHER" id="PTHR43290:SF2">
    <property type="entry name" value="MEVALONATE KINASE"/>
    <property type="match status" value="1"/>
</dbReference>
<dbReference type="AlphaFoldDB" id="A0A2U1IXD7"/>
<gene>
    <name evidence="17" type="ORF">BB558_006619</name>
</gene>
<dbReference type="InterPro" id="IPR006205">
    <property type="entry name" value="Mev_gal_kin"/>
</dbReference>
<dbReference type="GO" id="GO:0005829">
    <property type="term" value="C:cytosol"/>
    <property type="evidence" value="ECO:0007669"/>
    <property type="project" value="TreeGrafter"/>
</dbReference>
<feature type="domain" description="GHMP kinase N-terminal" evidence="15">
    <location>
        <begin position="62"/>
        <end position="142"/>
    </location>
</feature>
<keyword evidence="14" id="KW-0753">Steroid metabolism</keyword>
<evidence type="ECO:0000256" key="1">
    <source>
        <dbReference type="ARBA" id="ARBA00004496"/>
    </source>
</evidence>
<evidence type="ECO:0000256" key="13">
    <source>
        <dbReference type="ARBA" id="ARBA00029438"/>
    </source>
</evidence>
<name>A0A2U1IXD7_SMIAN</name>
<evidence type="ECO:0000256" key="11">
    <source>
        <dbReference type="ARBA" id="ARBA00023098"/>
    </source>
</evidence>
<evidence type="ECO:0000256" key="2">
    <source>
        <dbReference type="ARBA" id="ARBA00006495"/>
    </source>
</evidence>
<dbReference type="InterPro" id="IPR006204">
    <property type="entry name" value="GHMP_kinase_N_dom"/>
</dbReference>
<dbReference type="GO" id="GO:0004496">
    <property type="term" value="F:mevalonate kinase activity"/>
    <property type="evidence" value="ECO:0007669"/>
    <property type="project" value="UniProtKB-EC"/>
</dbReference>
<keyword evidence="5 14" id="KW-0444">Lipid biosynthesis</keyword>
<evidence type="ECO:0000256" key="14">
    <source>
        <dbReference type="RuleBase" id="RU363087"/>
    </source>
</evidence>
<dbReference type="UniPathway" id="UPA00057">
    <property type="reaction ID" value="UER00098"/>
</dbReference>
<evidence type="ECO:0000256" key="7">
    <source>
        <dbReference type="ARBA" id="ARBA00022741"/>
    </source>
</evidence>
<organism evidence="17 18">
    <name type="scientific">Smittium angustum</name>
    <dbReference type="NCBI Taxonomy" id="133377"/>
    <lineage>
        <taxon>Eukaryota</taxon>
        <taxon>Fungi</taxon>
        <taxon>Fungi incertae sedis</taxon>
        <taxon>Zoopagomycota</taxon>
        <taxon>Kickxellomycotina</taxon>
        <taxon>Harpellomycetes</taxon>
        <taxon>Harpellales</taxon>
        <taxon>Legeriomycetaceae</taxon>
        <taxon>Smittium</taxon>
    </lineage>
</organism>
<dbReference type="SUPFAM" id="SSF54211">
    <property type="entry name" value="Ribosomal protein S5 domain 2-like"/>
    <property type="match status" value="1"/>
</dbReference>
<accession>A0A2U1IXD7</accession>
<dbReference type="Pfam" id="PF00288">
    <property type="entry name" value="GHMP_kinases_N"/>
    <property type="match status" value="1"/>
</dbReference>
<keyword evidence="10" id="KW-0460">Magnesium</keyword>
<keyword evidence="7 14" id="KW-0547">Nucleotide-binding</keyword>
<dbReference type="InterPro" id="IPR036554">
    <property type="entry name" value="GHMP_kinase_C_sf"/>
</dbReference>
<evidence type="ECO:0000259" key="16">
    <source>
        <dbReference type="Pfam" id="PF08544"/>
    </source>
</evidence>
<keyword evidence="11 14" id="KW-0443">Lipid metabolism</keyword>
<comment type="catalytic activity">
    <reaction evidence="12">
        <text>(R)-mevalonate + ATP = (R)-5-phosphomevalonate + ADP + H(+)</text>
        <dbReference type="Rhea" id="RHEA:17065"/>
        <dbReference type="ChEBI" id="CHEBI:15378"/>
        <dbReference type="ChEBI" id="CHEBI:30616"/>
        <dbReference type="ChEBI" id="CHEBI:36464"/>
        <dbReference type="ChEBI" id="CHEBI:58146"/>
        <dbReference type="ChEBI" id="CHEBI:456216"/>
        <dbReference type="EC" id="2.7.1.36"/>
    </reaction>
    <physiologicalReaction direction="left-to-right" evidence="12">
        <dbReference type="Rhea" id="RHEA:17066"/>
    </physiologicalReaction>
</comment>
<comment type="similarity">
    <text evidence="2 14">Belongs to the GHMP kinase family. Mevalonate kinase subfamily.</text>
</comment>
<evidence type="ECO:0000256" key="12">
    <source>
        <dbReference type="ARBA" id="ARBA00029310"/>
    </source>
</evidence>